<evidence type="ECO:0000256" key="3">
    <source>
        <dbReference type="SAM" id="SignalP"/>
    </source>
</evidence>
<dbReference type="InterPro" id="IPR002172">
    <property type="entry name" value="LDrepeatLR_classA_rpt"/>
</dbReference>
<keyword evidence="3" id="KW-0732">Signal</keyword>
<dbReference type="InterPro" id="IPR036055">
    <property type="entry name" value="LDL_receptor-like_sf"/>
</dbReference>
<dbReference type="SUPFAM" id="SSF57424">
    <property type="entry name" value="LDL receptor-like module"/>
    <property type="match status" value="1"/>
</dbReference>
<dbReference type="EMBL" id="CACVKT020008985">
    <property type="protein sequence ID" value="CAC5419086.1"/>
    <property type="molecule type" value="Genomic_DNA"/>
</dbReference>
<proteinExistence type="predicted"/>
<keyword evidence="5" id="KW-1185">Reference proteome</keyword>
<evidence type="ECO:0000313" key="4">
    <source>
        <dbReference type="EMBL" id="CAC5419086.1"/>
    </source>
</evidence>
<feature type="signal peptide" evidence="3">
    <location>
        <begin position="1"/>
        <end position="19"/>
    </location>
</feature>
<dbReference type="CDD" id="cd00112">
    <property type="entry name" value="LDLa"/>
    <property type="match status" value="1"/>
</dbReference>
<sequence>MRKTAIITLTIVVVFYICAVEPCDTNQFQCYDGQCISNEHRCDNDFNCEDRSDELNCSYVYECHEGLHRCYNGQCVAELNICPSPILIQTEISSTRTSQLQSSSLYISTSVGIAATSALYMPQSSVIETTTASGDSASIQLRSTLLIPTTVIFYEEFVVAIHFWENEVNLNMITIVYNDNWNTSTQPCSEGNYKCETGECVNDKTECSIMTSMSPLSSSFDVVLESSFVLPTTSSKFISATSYYHSYVSLSSSQYSLLETWLDPSLFSTVTLVSSSVFPFSSFSKRLSTAVLSLHTQNTFHEQSTSAFISDSIEPTTTYNSYQTSVIETTPIDVVKTSPTENQITDG</sequence>
<accession>A0A6J8EGH7</accession>
<protein>
    <recommendedName>
        <fullName evidence="6">LRP2</fullName>
    </recommendedName>
</protein>
<dbReference type="SMART" id="SM00192">
    <property type="entry name" value="LDLa"/>
    <property type="match status" value="1"/>
</dbReference>
<name>A0A6J8EGH7_MYTCO</name>
<feature type="disulfide bond" evidence="2">
    <location>
        <begin position="23"/>
        <end position="35"/>
    </location>
</feature>
<dbReference type="Gene3D" id="4.10.400.10">
    <property type="entry name" value="Low-density Lipoprotein Receptor"/>
    <property type="match status" value="1"/>
</dbReference>
<dbReference type="PROSITE" id="PS01209">
    <property type="entry name" value="LDLRA_1"/>
    <property type="match status" value="1"/>
</dbReference>
<feature type="disulfide bond" evidence="2">
    <location>
        <begin position="42"/>
        <end position="57"/>
    </location>
</feature>
<evidence type="ECO:0008006" key="6">
    <source>
        <dbReference type="Google" id="ProtNLM"/>
    </source>
</evidence>
<dbReference type="InterPro" id="IPR023415">
    <property type="entry name" value="LDLR_class-A_CS"/>
</dbReference>
<keyword evidence="1 2" id="KW-1015">Disulfide bond</keyword>
<evidence type="ECO:0000256" key="2">
    <source>
        <dbReference type="PROSITE-ProRule" id="PRU00124"/>
    </source>
</evidence>
<dbReference type="PROSITE" id="PS50068">
    <property type="entry name" value="LDLRA_2"/>
    <property type="match status" value="1"/>
</dbReference>
<organism evidence="4 5">
    <name type="scientific">Mytilus coruscus</name>
    <name type="common">Sea mussel</name>
    <dbReference type="NCBI Taxonomy" id="42192"/>
    <lineage>
        <taxon>Eukaryota</taxon>
        <taxon>Metazoa</taxon>
        <taxon>Spiralia</taxon>
        <taxon>Lophotrochozoa</taxon>
        <taxon>Mollusca</taxon>
        <taxon>Bivalvia</taxon>
        <taxon>Autobranchia</taxon>
        <taxon>Pteriomorphia</taxon>
        <taxon>Mytilida</taxon>
        <taxon>Mytiloidea</taxon>
        <taxon>Mytilidae</taxon>
        <taxon>Mytilinae</taxon>
        <taxon>Mytilus</taxon>
    </lineage>
</organism>
<dbReference type="Pfam" id="PF00057">
    <property type="entry name" value="Ldl_recept_a"/>
    <property type="match status" value="1"/>
</dbReference>
<dbReference type="Proteomes" id="UP000507470">
    <property type="component" value="Unassembled WGS sequence"/>
</dbReference>
<feature type="chain" id="PRO_5026767174" description="LRP2" evidence="3">
    <location>
        <begin position="20"/>
        <end position="347"/>
    </location>
</feature>
<reference evidence="4 5" key="1">
    <citation type="submission" date="2020-06" db="EMBL/GenBank/DDBJ databases">
        <authorList>
            <person name="Li R."/>
            <person name="Bekaert M."/>
        </authorList>
    </citation>
    <scope>NUCLEOTIDE SEQUENCE [LARGE SCALE GENOMIC DNA]</scope>
    <source>
        <strain evidence="5">wild</strain>
    </source>
</reference>
<evidence type="ECO:0000313" key="5">
    <source>
        <dbReference type="Proteomes" id="UP000507470"/>
    </source>
</evidence>
<dbReference type="AlphaFoldDB" id="A0A6J8EGH7"/>
<gene>
    <name evidence="4" type="ORF">MCOR_51473</name>
</gene>
<evidence type="ECO:0000256" key="1">
    <source>
        <dbReference type="ARBA" id="ARBA00023157"/>
    </source>
</evidence>
<dbReference type="OrthoDB" id="6103371at2759"/>
<feature type="disulfide bond" evidence="2">
    <location>
        <begin position="30"/>
        <end position="48"/>
    </location>
</feature>